<dbReference type="EMBL" id="JAMYWD010000002">
    <property type="protein sequence ID" value="KAJ4978652.1"/>
    <property type="molecule type" value="Genomic_DNA"/>
</dbReference>
<sequence length="408" mass="46357">MGTLLVTHTKLELLHPVHGVAEKRNPLCSSKHQQQFRFGSKLSHWTWWTNGCVRAHSNAIMELVPENKKENLEFELPMYDPSKDLVVDLAVVGGDPAGLAVAQQVSEAGLSVCSIGPSPKLIWLNNYEVWVNEFEAMDLLDCLDTTWSSAHVFLDDQTRKFLDRPYGRVNRKLLKSKMKQKCISNGVEFHQAKVIKVIHEESRSLLICNGFWRCLVQYDKQYNPGYQVTYGILAEVEEHPFDLDKMVLMDWRDSHLTNKKDLREKNIPMEEIQERMVARLRSLGIKVRSIEEDERCVTPMGGSLPVLSQRVEGIGGSAGMVHLSTGYMVARTLASAPVVANSVVQGGRGNSSALVWIFCLSLGTRRFFDAFINLEQHYWHGFLSSRLFLPELTYFGLSLFFHALIFLE</sequence>
<organism evidence="1 2">
    <name type="scientific">Protea cynaroides</name>
    <dbReference type="NCBI Taxonomy" id="273540"/>
    <lineage>
        <taxon>Eukaryota</taxon>
        <taxon>Viridiplantae</taxon>
        <taxon>Streptophyta</taxon>
        <taxon>Embryophyta</taxon>
        <taxon>Tracheophyta</taxon>
        <taxon>Spermatophyta</taxon>
        <taxon>Magnoliopsida</taxon>
        <taxon>Proteales</taxon>
        <taxon>Proteaceae</taxon>
        <taxon>Protea</taxon>
    </lineage>
</organism>
<evidence type="ECO:0000313" key="2">
    <source>
        <dbReference type="Proteomes" id="UP001141806"/>
    </source>
</evidence>
<comment type="caution">
    <text evidence="1">The sequence shown here is derived from an EMBL/GenBank/DDBJ whole genome shotgun (WGS) entry which is preliminary data.</text>
</comment>
<dbReference type="InterPro" id="IPR036188">
    <property type="entry name" value="FAD/NAD-bd_sf"/>
</dbReference>
<dbReference type="OrthoDB" id="1716816at2759"/>
<gene>
    <name evidence="1" type="ORF">NE237_009432</name>
</gene>
<evidence type="ECO:0008006" key="3">
    <source>
        <dbReference type="Google" id="ProtNLM"/>
    </source>
</evidence>
<dbReference type="Pfam" id="PF05834">
    <property type="entry name" value="Lycopene_cycl"/>
    <property type="match status" value="3"/>
</dbReference>
<dbReference type="PANTHER" id="PTHR39757:SF5">
    <property type="entry name" value="OS02G0190600 PROTEIN"/>
    <property type="match status" value="1"/>
</dbReference>
<proteinExistence type="predicted"/>
<accession>A0A9Q0KXH0</accession>
<dbReference type="PANTHER" id="PTHR39757">
    <property type="match status" value="1"/>
</dbReference>
<name>A0A9Q0KXH0_9MAGN</name>
<protein>
    <recommendedName>
        <fullName evidence="3">Lycopene beta cyclase</fullName>
    </recommendedName>
</protein>
<evidence type="ECO:0000313" key="1">
    <source>
        <dbReference type="EMBL" id="KAJ4978652.1"/>
    </source>
</evidence>
<dbReference type="AlphaFoldDB" id="A0A9Q0KXH0"/>
<dbReference type="Proteomes" id="UP001141806">
    <property type="component" value="Unassembled WGS sequence"/>
</dbReference>
<reference evidence="1" key="1">
    <citation type="journal article" date="2023" name="Plant J.">
        <title>The genome of the king protea, Protea cynaroides.</title>
        <authorList>
            <person name="Chang J."/>
            <person name="Duong T.A."/>
            <person name="Schoeman C."/>
            <person name="Ma X."/>
            <person name="Roodt D."/>
            <person name="Barker N."/>
            <person name="Li Z."/>
            <person name="Van de Peer Y."/>
            <person name="Mizrachi E."/>
        </authorList>
    </citation>
    <scope>NUCLEOTIDE SEQUENCE</scope>
    <source>
        <tissue evidence="1">Young leaves</tissue>
    </source>
</reference>
<keyword evidence="2" id="KW-1185">Reference proteome</keyword>
<dbReference type="SUPFAM" id="SSF51905">
    <property type="entry name" value="FAD/NAD(P)-binding domain"/>
    <property type="match status" value="1"/>
</dbReference>
<dbReference type="Gene3D" id="3.50.50.60">
    <property type="entry name" value="FAD/NAD(P)-binding domain"/>
    <property type="match status" value="1"/>
</dbReference>